<proteinExistence type="predicted"/>
<feature type="region of interest" description="Disordered" evidence="1">
    <location>
        <begin position="262"/>
        <end position="340"/>
    </location>
</feature>
<gene>
    <name evidence="3" type="ORF">N8I77_006488</name>
</gene>
<evidence type="ECO:0000313" key="4">
    <source>
        <dbReference type="Proteomes" id="UP001265746"/>
    </source>
</evidence>
<feature type="region of interest" description="Disordered" evidence="1">
    <location>
        <begin position="556"/>
        <end position="587"/>
    </location>
</feature>
<dbReference type="GO" id="GO:0046872">
    <property type="term" value="F:metal ion binding"/>
    <property type="evidence" value="ECO:0007669"/>
    <property type="project" value="InterPro"/>
</dbReference>
<keyword evidence="4" id="KW-1185">Reference proteome</keyword>
<dbReference type="Proteomes" id="UP001265746">
    <property type="component" value="Unassembled WGS sequence"/>
</dbReference>
<sequence>MEPARPQHHTYGPNCRLAPVTEPSPQTPLLAGIPPINAQFFYHSLVPIDDPLSTATVTSTADGRPAKGVLRPFSHADNNALEAAWLSLADDDHRNNHDASLNNQPPGPALAAKNTRKLDAIVDHLIRTHKEKHSHDNRAAPLEPPLESLASTDMSVCCQELLIDASNSLREVFCEVSRERQPSLSQKHVVAKVMAVMEEGRPSPAVTTAMPIPASTQLTSSPRTDTFVSPALSTSARGRASSLASNPVASRSASIGSAAKRAAFGTPPQLEKPAVRLRPAPPTVTDGISGKPFLRVGDPDSGTTLEPGPLTEPRPGLPNDNAAGEQPLHAAGDMLAPPDGKGVPDFEPHVAEVPVGLSRLHEVSLPVLQMKPIYWSPVNDIAIVSRATWFYRDTMIPVDPSVANQLEAGYRELRAFSQEWQEELRCAVEVGPLGEEKVSSPLWPAFASPADAKKEAHAASIASDPFCAARCFRGEAAAEGTLEPVGQNESSKSPAQERNYASHHVLYRNERSAFLLKPSLKPSAYYGRRPLQKIMRGLTVGIPVVRGFDRDSWNELHEKKQGRKTGSQKSVNTEAAEPGKCPGCQTEEDRGQVTDLVLIAHGIGQKFAERVESFHFTHAITAFRRSMNIELRNPAVKSVLREGQNGIMVLPVNWRHHLSFEDGGPMTDADKASSASDNFGLKDIEPNTIPAVRSLISDVMFDIPFYMSHHKPKMISALVTEANRVYRLWCRNNPDFSRNGRVHLIAHSLGSVMALDVLSRQPNIPPPLDLHKPVPESQFFEFDTTNLFLLGSPAGFFLLLERGSLTPRRGREKPGAEAADTVAKDVVREEGVFGCLAVDNIYNVLAKEDPIAYLLNGTIDPMYAESLRLAHIPSAATSWFSSIRGLIPVGSPPTSELPPALVKPPTYRLPSQLELEVHDFTREEIAERKAFLLNDNGQVDYYLRSGTGPLELQYLNMLSAHTSYWANNDLVRLLCMEIGREPGRANTLPALRAVKLTRRDRAGK</sequence>
<evidence type="ECO:0000313" key="3">
    <source>
        <dbReference type="EMBL" id="KAK2607840.1"/>
    </source>
</evidence>
<evidence type="ECO:0000256" key="1">
    <source>
        <dbReference type="SAM" id="MobiDB-lite"/>
    </source>
</evidence>
<evidence type="ECO:0000259" key="2">
    <source>
        <dbReference type="PROSITE" id="PS51043"/>
    </source>
</evidence>
<dbReference type="InterPro" id="IPR058055">
    <property type="entry name" value="PA-PLA1"/>
</dbReference>
<dbReference type="PANTHER" id="PTHR23509:SF6">
    <property type="entry name" value="PHOSPHOLIPASE C1020.13C-RELATED"/>
    <property type="match status" value="1"/>
</dbReference>
<name>A0AAD9W6M9_PHOAM</name>
<dbReference type="PANTHER" id="PTHR23509">
    <property type="entry name" value="PA-PL1 PHOSPHOLIPASE FAMILY"/>
    <property type="match status" value="1"/>
</dbReference>
<reference evidence="3" key="1">
    <citation type="submission" date="2023-06" db="EMBL/GenBank/DDBJ databases">
        <authorList>
            <person name="Noh H."/>
        </authorList>
    </citation>
    <scope>NUCLEOTIDE SEQUENCE</scope>
    <source>
        <strain evidence="3">DUCC20226</strain>
    </source>
</reference>
<dbReference type="Pfam" id="PF02862">
    <property type="entry name" value="DDHD"/>
    <property type="match status" value="2"/>
</dbReference>
<dbReference type="GO" id="GO:0004620">
    <property type="term" value="F:phospholipase activity"/>
    <property type="evidence" value="ECO:0007669"/>
    <property type="project" value="TreeGrafter"/>
</dbReference>
<accession>A0AAD9W6M9</accession>
<dbReference type="AlphaFoldDB" id="A0AAD9W6M9"/>
<dbReference type="SMART" id="SM01127">
    <property type="entry name" value="DDHD"/>
    <property type="match status" value="1"/>
</dbReference>
<comment type="caution">
    <text evidence="3">The sequence shown here is derived from an EMBL/GenBank/DDBJ whole genome shotgun (WGS) entry which is preliminary data.</text>
</comment>
<feature type="region of interest" description="Disordered" evidence="1">
    <location>
        <begin position="1"/>
        <end position="23"/>
    </location>
</feature>
<feature type="compositionally biased region" description="Polar residues" evidence="1">
    <location>
        <begin position="564"/>
        <end position="573"/>
    </location>
</feature>
<dbReference type="InterPro" id="IPR004177">
    <property type="entry name" value="DDHD_dom"/>
</dbReference>
<organism evidence="3 4">
    <name type="scientific">Phomopsis amygdali</name>
    <name type="common">Fusicoccum amygdali</name>
    <dbReference type="NCBI Taxonomy" id="1214568"/>
    <lineage>
        <taxon>Eukaryota</taxon>
        <taxon>Fungi</taxon>
        <taxon>Dikarya</taxon>
        <taxon>Ascomycota</taxon>
        <taxon>Pezizomycotina</taxon>
        <taxon>Sordariomycetes</taxon>
        <taxon>Sordariomycetidae</taxon>
        <taxon>Diaporthales</taxon>
        <taxon>Diaporthaceae</taxon>
        <taxon>Diaporthe</taxon>
    </lineage>
</organism>
<dbReference type="GO" id="GO:0005737">
    <property type="term" value="C:cytoplasm"/>
    <property type="evidence" value="ECO:0007669"/>
    <property type="project" value="TreeGrafter"/>
</dbReference>
<dbReference type="PROSITE" id="PS51043">
    <property type="entry name" value="DDHD"/>
    <property type="match status" value="1"/>
</dbReference>
<protein>
    <recommendedName>
        <fullName evidence="2">DDHD domain-containing protein</fullName>
    </recommendedName>
</protein>
<dbReference type="EMBL" id="JAUJFL010000003">
    <property type="protein sequence ID" value="KAK2607840.1"/>
    <property type="molecule type" value="Genomic_DNA"/>
</dbReference>
<feature type="domain" description="DDHD" evidence="2">
    <location>
        <begin position="780"/>
        <end position="980"/>
    </location>
</feature>